<comment type="cofactor">
    <cofactor evidence="1">
        <name>Mn(2+)</name>
        <dbReference type="ChEBI" id="CHEBI:29035"/>
    </cofactor>
</comment>
<evidence type="ECO:0000313" key="9">
    <source>
        <dbReference type="EMBL" id="SVD18262.1"/>
    </source>
</evidence>
<organism evidence="9">
    <name type="scientific">marine metagenome</name>
    <dbReference type="NCBI Taxonomy" id="408172"/>
    <lineage>
        <taxon>unclassified sequences</taxon>
        <taxon>metagenomes</taxon>
        <taxon>ecological metagenomes</taxon>
    </lineage>
</organism>
<evidence type="ECO:0000256" key="7">
    <source>
        <dbReference type="SAM" id="MobiDB-lite"/>
    </source>
</evidence>
<accession>A0A382T8Y5</accession>
<feature type="non-terminal residue" evidence="9">
    <location>
        <position position="226"/>
    </location>
</feature>
<evidence type="ECO:0000259" key="8">
    <source>
        <dbReference type="PROSITE" id="PS51462"/>
    </source>
</evidence>
<evidence type="ECO:0000256" key="6">
    <source>
        <dbReference type="ARBA" id="ARBA00023211"/>
    </source>
</evidence>
<dbReference type="PANTHER" id="PTHR12318:SF0">
    <property type="entry name" value="ACYL-COENZYME A DIPHOSPHATASE NUDT19"/>
    <property type="match status" value="1"/>
</dbReference>
<evidence type="ECO:0000256" key="5">
    <source>
        <dbReference type="ARBA" id="ARBA00022842"/>
    </source>
</evidence>
<proteinExistence type="predicted"/>
<dbReference type="GO" id="GO:0016818">
    <property type="term" value="F:hydrolase activity, acting on acid anhydrides, in phosphorus-containing anhydrides"/>
    <property type="evidence" value="ECO:0007669"/>
    <property type="project" value="InterPro"/>
</dbReference>
<dbReference type="EMBL" id="UINC01134614">
    <property type="protein sequence ID" value="SVD18262.1"/>
    <property type="molecule type" value="Genomic_DNA"/>
</dbReference>
<feature type="domain" description="Nudix hydrolase" evidence="8">
    <location>
        <begin position="21"/>
        <end position="176"/>
    </location>
</feature>
<comment type="cofactor">
    <cofactor evidence="2">
        <name>Mg(2+)</name>
        <dbReference type="ChEBI" id="CHEBI:18420"/>
    </cofactor>
</comment>
<feature type="region of interest" description="Disordered" evidence="7">
    <location>
        <begin position="1"/>
        <end position="24"/>
    </location>
</feature>
<dbReference type="PROSITE" id="PS51462">
    <property type="entry name" value="NUDIX"/>
    <property type="match status" value="1"/>
</dbReference>
<evidence type="ECO:0000256" key="1">
    <source>
        <dbReference type="ARBA" id="ARBA00001936"/>
    </source>
</evidence>
<dbReference type="InterPro" id="IPR015797">
    <property type="entry name" value="NUDIX_hydrolase-like_dom_sf"/>
</dbReference>
<protein>
    <recommendedName>
        <fullName evidence="8">Nudix hydrolase domain-containing protein</fullName>
    </recommendedName>
</protein>
<dbReference type="SUPFAM" id="SSF55811">
    <property type="entry name" value="Nudix"/>
    <property type="match status" value="1"/>
</dbReference>
<dbReference type="GO" id="GO:0046872">
    <property type="term" value="F:metal ion binding"/>
    <property type="evidence" value="ECO:0007669"/>
    <property type="project" value="UniProtKB-KW"/>
</dbReference>
<reference evidence="9" key="1">
    <citation type="submission" date="2018-05" db="EMBL/GenBank/DDBJ databases">
        <authorList>
            <person name="Lanie J.A."/>
            <person name="Ng W.-L."/>
            <person name="Kazmierczak K.M."/>
            <person name="Andrzejewski T.M."/>
            <person name="Davidsen T.M."/>
            <person name="Wayne K.J."/>
            <person name="Tettelin H."/>
            <person name="Glass J.I."/>
            <person name="Rusch D."/>
            <person name="Podicherti R."/>
            <person name="Tsui H.-C.T."/>
            <person name="Winkler M.E."/>
        </authorList>
    </citation>
    <scope>NUCLEOTIDE SEQUENCE</scope>
</reference>
<name>A0A382T8Y5_9ZZZZ</name>
<dbReference type="AlphaFoldDB" id="A0A382T8Y5"/>
<dbReference type="CDD" id="cd18870">
    <property type="entry name" value="NUDIX_AcylCoAdiphos_Nudt19"/>
    <property type="match status" value="1"/>
</dbReference>
<dbReference type="InterPro" id="IPR039121">
    <property type="entry name" value="NUDT19"/>
</dbReference>
<evidence type="ECO:0000256" key="3">
    <source>
        <dbReference type="ARBA" id="ARBA00022723"/>
    </source>
</evidence>
<dbReference type="Gene3D" id="3.90.79.10">
    <property type="entry name" value="Nucleoside Triphosphate Pyrophosphohydrolase"/>
    <property type="match status" value="1"/>
</dbReference>
<gene>
    <name evidence="9" type="ORF">METZ01_LOCUS371116</name>
</gene>
<keyword evidence="5" id="KW-0460">Magnesium</keyword>
<keyword evidence="3" id="KW-0479">Metal-binding</keyword>
<keyword evidence="4" id="KW-0378">Hydrolase</keyword>
<dbReference type="PANTHER" id="PTHR12318">
    <property type="entry name" value="TESTOSTERONE-REGULATED PROTEIN RP2"/>
    <property type="match status" value="1"/>
</dbReference>
<dbReference type="InterPro" id="IPR000086">
    <property type="entry name" value="NUDIX_hydrolase_dom"/>
</dbReference>
<evidence type="ECO:0000256" key="4">
    <source>
        <dbReference type="ARBA" id="ARBA00022801"/>
    </source>
</evidence>
<sequence length="226" mass="25400">MNQQMKGINHQLADPNEPPEEPRPAATVLLVRDKEPEGLEVFLIERASKTNFGGAFVFPGGKVDLEDGSEEMEKICKGPTDGEASFTLGIEKGGLAYWVACIRECYEEAGILLAYRKDGKLFNPDNSREKNLYIKYRNRLNEGESILEEMNLKEDILLATDRLAYLSHWITPKVEKRRYTTRFFVAQAPAGQIALHDGTESINSLWISPQKAIKKQIKTIGITSVV</sequence>
<evidence type="ECO:0000256" key="2">
    <source>
        <dbReference type="ARBA" id="ARBA00001946"/>
    </source>
</evidence>
<keyword evidence="6" id="KW-0464">Manganese</keyword>